<keyword evidence="3" id="KW-0597">Phosphoprotein</keyword>
<dbReference type="InterPro" id="IPR011990">
    <property type="entry name" value="TPR-like_helical_dom_sf"/>
</dbReference>
<keyword evidence="7" id="KW-0732">Signal</keyword>
<dbReference type="AlphaFoldDB" id="A0A1M6P363"/>
<dbReference type="PANTHER" id="PTHR43711:SF31">
    <property type="entry name" value="HISTIDINE KINASE"/>
    <property type="match status" value="1"/>
</dbReference>
<dbReference type="PANTHER" id="PTHR43711">
    <property type="entry name" value="TWO-COMPONENT HISTIDINE KINASE"/>
    <property type="match status" value="1"/>
</dbReference>
<dbReference type="Gene3D" id="1.25.40.10">
    <property type="entry name" value="Tetratricopeptide repeat domain"/>
    <property type="match status" value="1"/>
</dbReference>
<keyword evidence="10" id="KW-1185">Reference proteome</keyword>
<evidence type="ECO:0000256" key="1">
    <source>
        <dbReference type="ARBA" id="ARBA00000085"/>
    </source>
</evidence>
<comment type="catalytic activity">
    <reaction evidence="1">
        <text>ATP + protein L-histidine = ADP + protein N-phospho-L-histidine.</text>
        <dbReference type="EC" id="2.7.13.3"/>
    </reaction>
</comment>
<dbReference type="InterPro" id="IPR036097">
    <property type="entry name" value="HisK_dim/P_sf"/>
</dbReference>
<dbReference type="InterPro" id="IPR050736">
    <property type="entry name" value="Sensor_HK_Regulatory"/>
</dbReference>
<dbReference type="InterPro" id="IPR003594">
    <property type="entry name" value="HATPase_dom"/>
</dbReference>
<evidence type="ECO:0000313" key="10">
    <source>
        <dbReference type="Proteomes" id="UP000183947"/>
    </source>
</evidence>
<feature type="chain" id="PRO_5013019955" description="histidine kinase" evidence="7">
    <location>
        <begin position="30"/>
        <end position="643"/>
    </location>
</feature>
<evidence type="ECO:0000256" key="3">
    <source>
        <dbReference type="ARBA" id="ARBA00022553"/>
    </source>
</evidence>
<accession>A0A1M6P363</accession>
<evidence type="ECO:0000256" key="7">
    <source>
        <dbReference type="SAM" id="SignalP"/>
    </source>
</evidence>
<dbReference type="SMART" id="SM00388">
    <property type="entry name" value="HisKA"/>
    <property type="match status" value="1"/>
</dbReference>
<dbReference type="SUPFAM" id="SSF47384">
    <property type="entry name" value="Homodimeric domain of signal transducing histidine kinase"/>
    <property type="match status" value="1"/>
</dbReference>
<keyword evidence="5" id="KW-0418">Kinase</keyword>
<keyword evidence="6" id="KW-0902">Two-component regulatory system</keyword>
<reference evidence="10" key="1">
    <citation type="submission" date="2016-11" db="EMBL/GenBank/DDBJ databases">
        <authorList>
            <person name="Varghese N."/>
            <person name="Submissions S."/>
        </authorList>
    </citation>
    <scope>NUCLEOTIDE SEQUENCE [LARGE SCALE GENOMIC DNA]</scope>
    <source>
        <strain evidence="10">DSM 18569</strain>
    </source>
</reference>
<dbReference type="Gene3D" id="3.30.565.10">
    <property type="entry name" value="Histidine kinase-like ATPase, C-terminal domain"/>
    <property type="match status" value="1"/>
</dbReference>
<dbReference type="InterPro" id="IPR005467">
    <property type="entry name" value="His_kinase_dom"/>
</dbReference>
<name>A0A1M6P363_9BACT</name>
<dbReference type="InterPro" id="IPR019734">
    <property type="entry name" value="TPR_rpt"/>
</dbReference>
<evidence type="ECO:0000256" key="2">
    <source>
        <dbReference type="ARBA" id="ARBA00012438"/>
    </source>
</evidence>
<dbReference type="SMART" id="SM00387">
    <property type="entry name" value="HATPase_c"/>
    <property type="match status" value="1"/>
</dbReference>
<feature type="signal peptide" evidence="7">
    <location>
        <begin position="1"/>
        <end position="29"/>
    </location>
</feature>
<dbReference type="InterPro" id="IPR003661">
    <property type="entry name" value="HisK_dim/P_dom"/>
</dbReference>
<dbReference type="Pfam" id="PF02518">
    <property type="entry name" value="HATPase_c"/>
    <property type="match status" value="1"/>
</dbReference>
<dbReference type="PRINTS" id="PR00344">
    <property type="entry name" value="BCTRLSENSOR"/>
</dbReference>
<dbReference type="Gene3D" id="1.10.287.130">
    <property type="match status" value="1"/>
</dbReference>
<evidence type="ECO:0000256" key="5">
    <source>
        <dbReference type="ARBA" id="ARBA00022777"/>
    </source>
</evidence>
<dbReference type="GO" id="GO:0000155">
    <property type="term" value="F:phosphorelay sensor kinase activity"/>
    <property type="evidence" value="ECO:0007669"/>
    <property type="project" value="InterPro"/>
</dbReference>
<proteinExistence type="predicted"/>
<evidence type="ECO:0000313" key="9">
    <source>
        <dbReference type="EMBL" id="SHK02346.1"/>
    </source>
</evidence>
<organism evidence="9 10">
    <name type="scientific">Hymenobacter psychrotolerans DSM 18569</name>
    <dbReference type="NCBI Taxonomy" id="1121959"/>
    <lineage>
        <taxon>Bacteria</taxon>
        <taxon>Pseudomonadati</taxon>
        <taxon>Bacteroidota</taxon>
        <taxon>Cytophagia</taxon>
        <taxon>Cytophagales</taxon>
        <taxon>Hymenobacteraceae</taxon>
        <taxon>Hymenobacter</taxon>
    </lineage>
</organism>
<dbReference type="InterPro" id="IPR004358">
    <property type="entry name" value="Sig_transdc_His_kin-like_C"/>
</dbReference>
<dbReference type="STRING" id="1121959.SAMN02746009_00107"/>
<gene>
    <name evidence="9" type="ORF">SAMN02746009_00107</name>
</gene>
<dbReference type="Pfam" id="PF13424">
    <property type="entry name" value="TPR_12"/>
    <property type="match status" value="2"/>
</dbReference>
<feature type="domain" description="Histidine kinase" evidence="8">
    <location>
        <begin position="419"/>
        <end position="641"/>
    </location>
</feature>
<keyword evidence="4" id="KW-0808">Transferase</keyword>
<evidence type="ECO:0000256" key="4">
    <source>
        <dbReference type="ARBA" id="ARBA00022679"/>
    </source>
</evidence>
<evidence type="ECO:0000256" key="6">
    <source>
        <dbReference type="ARBA" id="ARBA00023012"/>
    </source>
</evidence>
<dbReference type="EMBL" id="FRAS01000001">
    <property type="protein sequence ID" value="SHK02346.1"/>
    <property type="molecule type" value="Genomic_DNA"/>
</dbReference>
<dbReference type="SMART" id="SM00028">
    <property type="entry name" value="TPR"/>
    <property type="match status" value="6"/>
</dbReference>
<dbReference type="SUPFAM" id="SSF48452">
    <property type="entry name" value="TPR-like"/>
    <property type="match status" value="2"/>
</dbReference>
<evidence type="ECO:0000259" key="8">
    <source>
        <dbReference type="PROSITE" id="PS50109"/>
    </source>
</evidence>
<dbReference type="PROSITE" id="PS50109">
    <property type="entry name" value="HIS_KIN"/>
    <property type="match status" value="1"/>
</dbReference>
<dbReference type="EC" id="2.7.13.3" evidence="2"/>
<dbReference type="SUPFAM" id="SSF55874">
    <property type="entry name" value="ATPase domain of HSP90 chaperone/DNA topoisomerase II/histidine kinase"/>
    <property type="match status" value="1"/>
</dbReference>
<dbReference type="InterPro" id="IPR036890">
    <property type="entry name" value="HATPase_C_sf"/>
</dbReference>
<protein>
    <recommendedName>
        <fullName evidence="2">histidine kinase</fullName>
        <ecNumber evidence="2">2.7.13.3</ecNumber>
    </recommendedName>
</protein>
<dbReference type="Proteomes" id="UP000183947">
    <property type="component" value="Unassembled WGS sequence"/>
</dbReference>
<sequence>MGRVLRWALLLCFISVGLPVLATAPPASAATITRLKSQLAAHPTDTARVRLLAALCYELHDTSPTQALAYGEQAVRLATALPDPPGLLRSLLNLGSCYANLSDAPYALQLQQQALTLARQLHDNDGIVRAYTSIGGVHHERDDTVSALQNYTQALRLAYAKGVRANTRLLLFGNLGNLHSYLRNYPQALLYTRRALNMARTSGDKPGESLYLAHLGTFYYQQGRLNTAEGLLRRAITLAEPLHIPRIEAGHLELLAVVLLLKDQLPEAETLTRRALLLSRQSGYQEGLREGYNIMAEISERRQQYQQALGWEMRFRELNDSLNSLSRLNTLAALQTRYDTKEKESQIRLLTQRGEMQQHRNRELWTVVGALVLGLGGMGVLYTQLRKSRAALATNNAALQHATHELREVAASKDRLYAIVAHDLRGPVTSFVGVTELIEFYLRQGDENGLRRLPALVRQSAQSLNGLLDNLLNWAVSQTGELVSQPEALPVDSLFAEIEELYRTTAQAKQIELSTLAAADLRVWADRNMTRTILRNLVGNALKFTPAGGRIALSARPAPDGAGVLLSVADSGRGMDAGQIATLLSSNASVPALTANRNSRSGTGLGIPLCRAFAERLQGTLSLQSAPGEGTTAYVHLPAPPVS</sequence>